<keyword evidence="3" id="KW-1185">Reference proteome</keyword>
<feature type="non-terminal residue" evidence="2">
    <location>
        <position position="1"/>
    </location>
</feature>
<accession>A0A5E4NC27</accession>
<reference evidence="2 3" key="1">
    <citation type="submission" date="2019-08" db="EMBL/GenBank/DDBJ databases">
        <authorList>
            <person name="Alioto T."/>
            <person name="Alioto T."/>
            <person name="Gomez Garrido J."/>
        </authorList>
    </citation>
    <scope>NUCLEOTIDE SEQUENCE [LARGE SCALE GENOMIC DNA]</scope>
</reference>
<evidence type="ECO:0000313" key="3">
    <source>
        <dbReference type="Proteomes" id="UP000325440"/>
    </source>
</evidence>
<dbReference type="Proteomes" id="UP000325440">
    <property type="component" value="Unassembled WGS sequence"/>
</dbReference>
<gene>
    <name evidence="2" type="ORF">CINCED_3A019423</name>
</gene>
<evidence type="ECO:0000256" key="1">
    <source>
        <dbReference type="SAM" id="MobiDB-lite"/>
    </source>
</evidence>
<protein>
    <submittedName>
        <fullName evidence="2">Uncharacterized protein</fullName>
    </submittedName>
</protein>
<dbReference type="OrthoDB" id="8182004at2759"/>
<feature type="region of interest" description="Disordered" evidence="1">
    <location>
        <begin position="171"/>
        <end position="199"/>
    </location>
</feature>
<organism evidence="2 3">
    <name type="scientific">Cinara cedri</name>
    <dbReference type="NCBI Taxonomy" id="506608"/>
    <lineage>
        <taxon>Eukaryota</taxon>
        <taxon>Metazoa</taxon>
        <taxon>Ecdysozoa</taxon>
        <taxon>Arthropoda</taxon>
        <taxon>Hexapoda</taxon>
        <taxon>Insecta</taxon>
        <taxon>Pterygota</taxon>
        <taxon>Neoptera</taxon>
        <taxon>Paraneoptera</taxon>
        <taxon>Hemiptera</taxon>
        <taxon>Sternorrhyncha</taxon>
        <taxon>Aphidomorpha</taxon>
        <taxon>Aphidoidea</taxon>
        <taxon>Aphididae</taxon>
        <taxon>Lachninae</taxon>
        <taxon>Cinara</taxon>
    </lineage>
</organism>
<sequence>INPDRYPELLKRDFEKNGYYGSLDQMNDMLNFDKFQELFDCLKPSDITEDDYRLWLKLMIKDCPEHYLGAGVEVFMHMWKKEGLDNHRTFVLDEEMMEDSSFQGKFLVHLVEKGYMEPVWEILDKANPNQIKEFMGSKKDHIRSILLEKGDSNSLNRFLAYSKSTDEGLCQENVPGPSGDLAEVKVRETRGQSSVGLGK</sequence>
<proteinExistence type="predicted"/>
<evidence type="ECO:0000313" key="2">
    <source>
        <dbReference type="EMBL" id="VVC39126.1"/>
    </source>
</evidence>
<dbReference type="EMBL" id="CABPRJ010001679">
    <property type="protein sequence ID" value="VVC39126.1"/>
    <property type="molecule type" value="Genomic_DNA"/>
</dbReference>
<name>A0A5E4NC27_9HEMI</name>
<dbReference type="AlphaFoldDB" id="A0A5E4NC27"/>